<keyword evidence="3" id="KW-1185">Reference proteome</keyword>
<dbReference type="Proteomes" id="UP000183561">
    <property type="component" value="Unassembled WGS sequence"/>
</dbReference>
<dbReference type="AlphaFoldDB" id="A0A1H4M1Q6"/>
<proteinExistence type="predicted"/>
<feature type="region of interest" description="Disordered" evidence="1">
    <location>
        <begin position="22"/>
        <end position="53"/>
    </location>
</feature>
<evidence type="ECO:0000313" key="3">
    <source>
        <dbReference type="Proteomes" id="UP000183561"/>
    </source>
</evidence>
<dbReference type="EMBL" id="FNSV01000005">
    <property type="protein sequence ID" value="SEB76747.1"/>
    <property type="molecule type" value="Genomic_DNA"/>
</dbReference>
<sequence>MPRRKPVPRTEEESQRKLDEWLRILQHGTPEAKADQQRKDREEREASERKFEEDLLSCSREELGEWRAEIVARRDEPQESTEISIESRRRIKTHCTALT</sequence>
<accession>A0A1H4M1Q6</accession>
<gene>
    <name evidence="2" type="ORF">SAMN04490239_1576</name>
</gene>
<organism evidence="2 3">
    <name type="scientific">Rhodococcus koreensis</name>
    <dbReference type="NCBI Taxonomy" id="99653"/>
    <lineage>
        <taxon>Bacteria</taxon>
        <taxon>Bacillati</taxon>
        <taxon>Actinomycetota</taxon>
        <taxon>Actinomycetes</taxon>
        <taxon>Mycobacteriales</taxon>
        <taxon>Nocardiaceae</taxon>
        <taxon>Rhodococcus</taxon>
    </lineage>
</organism>
<evidence type="ECO:0000313" key="2">
    <source>
        <dbReference type="EMBL" id="SEB76747.1"/>
    </source>
</evidence>
<protein>
    <submittedName>
        <fullName evidence="2">Uncharacterized protein</fullName>
    </submittedName>
</protein>
<reference evidence="3" key="1">
    <citation type="submission" date="2016-10" db="EMBL/GenBank/DDBJ databases">
        <authorList>
            <person name="Varghese N."/>
            <person name="Submissions S."/>
        </authorList>
    </citation>
    <scope>NUCLEOTIDE SEQUENCE [LARGE SCALE GENOMIC DNA]</scope>
    <source>
        <strain evidence="3">DSM 44498</strain>
    </source>
</reference>
<evidence type="ECO:0000256" key="1">
    <source>
        <dbReference type="SAM" id="MobiDB-lite"/>
    </source>
</evidence>
<feature type="compositionally biased region" description="Basic and acidic residues" evidence="1">
    <location>
        <begin position="30"/>
        <end position="53"/>
    </location>
</feature>
<name>A0A1H4M1Q6_9NOCA</name>